<proteinExistence type="predicted"/>
<dbReference type="InterPro" id="IPR015300">
    <property type="entry name" value="DNA-bd_pseudobarrel_sf"/>
</dbReference>
<dbReference type="AlphaFoldDB" id="A0A5N6RTN8"/>
<evidence type="ECO:0000256" key="1">
    <source>
        <dbReference type="ARBA" id="ARBA00004123"/>
    </source>
</evidence>
<comment type="subcellular location">
    <subcellularLocation>
        <location evidence="1">Nucleus</location>
    </subcellularLocation>
</comment>
<keyword evidence="3" id="KW-0238">DNA-binding</keyword>
<keyword evidence="2" id="KW-0805">Transcription regulation</keyword>
<dbReference type="GO" id="GO:0005634">
    <property type="term" value="C:nucleus"/>
    <property type="evidence" value="ECO:0007669"/>
    <property type="project" value="UniProtKB-SubCell"/>
</dbReference>
<dbReference type="SUPFAM" id="SSF101936">
    <property type="entry name" value="DNA-binding pseudobarrel domain"/>
    <property type="match status" value="1"/>
</dbReference>
<organism evidence="7 8">
    <name type="scientific">Carpinus fangiana</name>
    <dbReference type="NCBI Taxonomy" id="176857"/>
    <lineage>
        <taxon>Eukaryota</taxon>
        <taxon>Viridiplantae</taxon>
        <taxon>Streptophyta</taxon>
        <taxon>Embryophyta</taxon>
        <taxon>Tracheophyta</taxon>
        <taxon>Spermatophyta</taxon>
        <taxon>Magnoliopsida</taxon>
        <taxon>eudicotyledons</taxon>
        <taxon>Gunneridae</taxon>
        <taxon>Pentapetalae</taxon>
        <taxon>rosids</taxon>
        <taxon>fabids</taxon>
        <taxon>Fagales</taxon>
        <taxon>Betulaceae</taxon>
        <taxon>Carpinus</taxon>
    </lineage>
</organism>
<evidence type="ECO:0000256" key="2">
    <source>
        <dbReference type="ARBA" id="ARBA00023015"/>
    </source>
</evidence>
<evidence type="ECO:0000259" key="6">
    <source>
        <dbReference type="SMART" id="SM01019"/>
    </source>
</evidence>
<dbReference type="CDD" id="cd10017">
    <property type="entry name" value="B3_DNA"/>
    <property type="match status" value="1"/>
</dbReference>
<feature type="domain" description="TF-B3" evidence="6">
    <location>
        <begin position="15"/>
        <end position="118"/>
    </location>
</feature>
<dbReference type="Pfam" id="PF02362">
    <property type="entry name" value="B3"/>
    <property type="match status" value="1"/>
</dbReference>
<sequence>MAAPVTGDFDCEEVYKRQLTANDIKERSRLYINKSAALKFCPEAFDHPLEDQTYRMDLRFCDTSFNPMPMAFLRRDKKSYLIGGWRDFVEANQLGPGDIIRIHVLEHKRNGVRFFMIGRVQVMGILIG</sequence>
<dbReference type="Proteomes" id="UP000327013">
    <property type="component" value="Chromosome 8"/>
</dbReference>
<dbReference type="SMART" id="SM01019">
    <property type="entry name" value="B3"/>
    <property type="match status" value="1"/>
</dbReference>
<keyword evidence="5" id="KW-0539">Nucleus</keyword>
<gene>
    <name evidence="7" type="ORF">FH972_019525</name>
</gene>
<evidence type="ECO:0000313" key="7">
    <source>
        <dbReference type="EMBL" id="KAE8124660.1"/>
    </source>
</evidence>
<accession>A0A5N6RTN8</accession>
<name>A0A5N6RTN8_9ROSI</name>
<evidence type="ECO:0000313" key="8">
    <source>
        <dbReference type="Proteomes" id="UP000327013"/>
    </source>
</evidence>
<dbReference type="InterPro" id="IPR003340">
    <property type="entry name" value="B3_DNA-bd"/>
</dbReference>
<dbReference type="GO" id="GO:0003677">
    <property type="term" value="F:DNA binding"/>
    <property type="evidence" value="ECO:0007669"/>
    <property type="project" value="UniProtKB-KW"/>
</dbReference>
<keyword evidence="4" id="KW-0804">Transcription</keyword>
<keyword evidence="8" id="KW-1185">Reference proteome</keyword>
<evidence type="ECO:0000256" key="5">
    <source>
        <dbReference type="ARBA" id="ARBA00023242"/>
    </source>
</evidence>
<evidence type="ECO:0000256" key="4">
    <source>
        <dbReference type="ARBA" id="ARBA00023163"/>
    </source>
</evidence>
<evidence type="ECO:0000256" key="3">
    <source>
        <dbReference type="ARBA" id="ARBA00023125"/>
    </source>
</evidence>
<dbReference type="EMBL" id="CM017328">
    <property type="protein sequence ID" value="KAE8124660.1"/>
    <property type="molecule type" value="Genomic_DNA"/>
</dbReference>
<dbReference type="Gene3D" id="2.40.330.10">
    <property type="entry name" value="DNA-binding pseudobarrel domain"/>
    <property type="match status" value="1"/>
</dbReference>
<reference evidence="7 8" key="1">
    <citation type="submission" date="2019-06" db="EMBL/GenBank/DDBJ databases">
        <title>A chromosomal-level reference genome of Carpinus fangiana (Coryloideae, Betulaceae).</title>
        <authorList>
            <person name="Yang X."/>
            <person name="Wang Z."/>
            <person name="Zhang L."/>
            <person name="Hao G."/>
            <person name="Liu J."/>
            <person name="Yang Y."/>
        </authorList>
    </citation>
    <scope>NUCLEOTIDE SEQUENCE [LARGE SCALE GENOMIC DNA]</scope>
    <source>
        <strain evidence="7">Cfa_2016G</strain>
        <tissue evidence="7">Leaf</tissue>
    </source>
</reference>
<protein>
    <recommendedName>
        <fullName evidence="6">TF-B3 domain-containing protein</fullName>
    </recommendedName>
</protein>